<dbReference type="PANTHER" id="PTHR11339">
    <property type="entry name" value="EXTRACELLULAR MATRIX GLYCOPROTEIN RELATED"/>
    <property type="match status" value="1"/>
</dbReference>
<proteinExistence type="predicted"/>
<feature type="domain" description="F5/8 type C" evidence="8">
    <location>
        <begin position="2630"/>
        <end position="2789"/>
    </location>
</feature>
<feature type="disulfide bond" evidence="4">
    <location>
        <begin position="3253"/>
        <end position="3307"/>
    </location>
</feature>
<feature type="domain" description="VWFD" evidence="10">
    <location>
        <begin position="28"/>
        <end position="203"/>
    </location>
</feature>
<dbReference type="SMART" id="SM00231">
    <property type="entry name" value="FA58C"/>
    <property type="match status" value="4"/>
</dbReference>
<feature type="compositionally biased region" description="Polar residues" evidence="5">
    <location>
        <begin position="1780"/>
        <end position="1796"/>
    </location>
</feature>
<dbReference type="GO" id="GO:0031012">
    <property type="term" value="C:extracellular matrix"/>
    <property type="evidence" value="ECO:0007669"/>
    <property type="project" value="TreeGrafter"/>
</dbReference>
<evidence type="ECO:0000256" key="6">
    <source>
        <dbReference type="SAM" id="SignalP"/>
    </source>
</evidence>
<dbReference type="OrthoDB" id="160294at2759"/>
<feature type="disulfide bond" evidence="4">
    <location>
        <begin position="3242"/>
        <end position="3291"/>
    </location>
</feature>
<dbReference type="InterPro" id="IPR008979">
    <property type="entry name" value="Galactose-bd-like_sf"/>
</dbReference>
<evidence type="ECO:0000259" key="9">
    <source>
        <dbReference type="PROSITE" id="PS50184"/>
    </source>
</evidence>
<feature type="domain" description="VWFC" evidence="9">
    <location>
        <begin position="2278"/>
        <end position="2343"/>
    </location>
</feature>
<feature type="domain" description="VWFD" evidence="10">
    <location>
        <begin position="389"/>
        <end position="560"/>
    </location>
</feature>
<keyword evidence="12" id="KW-1185">Reference proteome</keyword>
<keyword evidence="6" id="KW-0732">Signal</keyword>
<dbReference type="SMART" id="SM00216">
    <property type="entry name" value="VWD"/>
    <property type="match status" value="3"/>
</dbReference>
<evidence type="ECO:0000256" key="3">
    <source>
        <dbReference type="ARBA" id="ARBA00023180"/>
    </source>
</evidence>
<feature type="region of interest" description="Disordered" evidence="5">
    <location>
        <begin position="1619"/>
        <end position="1639"/>
    </location>
</feature>
<feature type="chain" id="PRO_5029456041" evidence="6">
    <location>
        <begin position="18"/>
        <end position="3360"/>
    </location>
</feature>
<dbReference type="Gene3D" id="2.10.25.10">
    <property type="entry name" value="Laminin"/>
    <property type="match status" value="4"/>
</dbReference>
<evidence type="ECO:0000259" key="7">
    <source>
        <dbReference type="PROSITE" id="PS01225"/>
    </source>
</evidence>
<feature type="signal peptide" evidence="6">
    <location>
        <begin position="1"/>
        <end position="17"/>
    </location>
</feature>
<name>A0A7M5X090_9CNID</name>
<reference evidence="11" key="1">
    <citation type="submission" date="2021-01" db="UniProtKB">
        <authorList>
            <consortium name="EnsemblMetazoa"/>
        </authorList>
    </citation>
    <scope>IDENTIFICATION</scope>
</reference>
<protein>
    <submittedName>
        <fullName evidence="11">Uncharacterized protein</fullName>
    </submittedName>
</protein>
<evidence type="ECO:0000256" key="4">
    <source>
        <dbReference type="PROSITE-ProRule" id="PRU00039"/>
    </source>
</evidence>
<evidence type="ECO:0000256" key="1">
    <source>
        <dbReference type="ARBA" id="ARBA00022737"/>
    </source>
</evidence>
<feature type="compositionally biased region" description="Low complexity" evidence="5">
    <location>
        <begin position="2139"/>
        <end position="2222"/>
    </location>
</feature>
<feature type="region of interest" description="Disordered" evidence="5">
    <location>
        <begin position="2795"/>
        <end position="3024"/>
    </location>
</feature>
<dbReference type="PROSITE" id="PS50022">
    <property type="entry name" value="FA58C_3"/>
    <property type="match status" value="4"/>
</dbReference>
<dbReference type="PROSITE" id="PS01225">
    <property type="entry name" value="CTCK_2"/>
    <property type="match status" value="1"/>
</dbReference>
<feature type="compositionally biased region" description="Low complexity" evidence="5">
    <location>
        <begin position="1799"/>
        <end position="1931"/>
    </location>
</feature>
<dbReference type="CDD" id="cd19941">
    <property type="entry name" value="TIL"/>
    <property type="match status" value="3"/>
</dbReference>
<dbReference type="PANTHER" id="PTHR11339:SF409">
    <property type="match status" value="1"/>
</dbReference>
<evidence type="ECO:0000259" key="10">
    <source>
        <dbReference type="PROSITE" id="PS51233"/>
    </source>
</evidence>
<feature type="compositionally biased region" description="Low complexity" evidence="5">
    <location>
        <begin position="2830"/>
        <end position="2987"/>
    </location>
</feature>
<dbReference type="GO" id="GO:0005615">
    <property type="term" value="C:extracellular space"/>
    <property type="evidence" value="ECO:0007669"/>
    <property type="project" value="TreeGrafter"/>
</dbReference>
<dbReference type="InterPro" id="IPR036084">
    <property type="entry name" value="Ser_inhib-like_sf"/>
</dbReference>
<dbReference type="Gene3D" id="2.60.120.260">
    <property type="entry name" value="Galactose-binding domain-like"/>
    <property type="match status" value="4"/>
</dbReference>
<feature type="region of interest" description="Disordered" evidence="5">
    <location>
        <begin position="1238"/>
        <end position="1601"/>
    </location>
</feature>
<accession>A0A7M5X090</accession>
<dbReference type="InterPro" id="IPR001007">
    <property type="entry name" value="VWF_dom"/>
</dbReference>
<feature type="compositionally biased region" description="Polar residues" evidence="5">
    <location>
        <begin position="2809"/>
        <end position="2829"/>
    </location>
</feature>
<comment type="caution">
    <text evidence="4">Lacks conserved residue(s) required for the propagation of feature annotation.</text>
</comment>
<feature type="compositionally biased region" description="Low complexity" evidence="5">
    <location>
        <begin position="3161"/>
        <end position="3223"/>
    </location>
</feature>
<dbReference type="PROSITE" id="PS51233">
    <property type="entry name" value="VWFD"/>
    <property type="match status" value="3"/>
</dbReference>
<feature type="domain" description="VWFD" evidence="10">
    <location>
        <begin position="850"/>
        <end position="1025"/>
    </location>
</feature>
<dbReference type="InterPro" id="IPR001846">
    <property type="entry name" value="VWF_type-D"/>
</dbReference>
<evidence type="ECO:0000259" key="8">
    <source>
        <dbReference type="PROSITE" id="PS50022"/>
    </source>
</evidence>
<dbReference type="Pfam" id="PF01826">
    <property type="entry name" value="TIL"/>
    <property type="match status" value="4"/>
</dbReference>
<keyword evidence="1" id="KW-0677">Repeat</keyword>
<feature type="region of interest" description="Disordered" evidence="5">
    <location>
        <begin position="2413"/>
        <end position="2669"/>
    </location>
</feature>
<dbReference type="SUPFAM" id="SSF57567">
    <property type="entry name" value="Serine protease inhibitors"/>
    <property type="match status" value="4"/>
</dbReference>
<feature type="compositionally biased region" description="Low complexity" evidence="5">
    <location>
        <begin position="2413"/>
        <end position="2620"/>
    </location>
</feature>
<dbReference type="SUPFAM" id="SSF49785">
    <property type="entry name" value="Galactose-binding domain-like"/>
    <property type="match status" value="4"/>
</dbReference>
<evidence type="ECO:0000313" key="11">
    <source>
        <dbReference type="EnsemblMetazoa" id="CLYHEMP015456.7"/>
    </source>
</evidence>
<feature type="compositionally biased region" description="Polar residues" evidence="5">
    <location>
        <begin position="1954"/>
        <end position="1976"/>
    </location>
</feature>
<dbReference type="Pfam" id="PF08742">
    <property type="entry name" value="C8"/>
    <property type="match status" value="3"/>
</dbReference>
<feature type="compositionally biased region" description="Low complexity" evidence="5">
    <location>
        <begin position="1761"/>
        <end position="1779"/>
    </location>
</feature>
<keyword evidence="3" id="KW-0325">Glycoprotein</keyword>
<feature type="compositionally biased region" description="Low complexity" evidence="5">
    <location>
        <begin position="1238"/>
        <end position="1487"/>
    </location>
</feature>
<feature type="domain" description="F5/8 type C" evidence="8">
    <location>
        <begin position="1601"/>
        <end position="1760"/>
    </location>
</feature>
<feature type="domain" description="F5/8 type C" evidence="8">
    <location>
        <begin position="1937"/>
        <end position="2096"/>
    </location>
</feature>
<feature type="region of interest" description="Disordered" evidence="5">
    <location>
        <begin position="3153"/>
        <end position="3228"/>
    </location>
</feature>
<dbReference type="PROSITE" id="PS50184">
    <property type="entry name" value="VWFC_2"/>
    <property type="match status" value="1"/>
</dbReference>
<feature type="region of interest" description="Disordered" evidence="5">
    <location>
        <begin position="2103"/>
        <end position="2222"/>
    </location>
</feature>
<feature type="domain" description="CTCK" evidence="7">
    <location>
        <begin position="3228"/>
        <end position="3313"/>
    </location>
</feature>
<dbReference type="SMART" id="SM00832">
    <property type="entry name" value="C8"/>
    <property type="match status" value="3"/>
</dbReference>
<dbReference type="InterPro" id="IPR002919">
    <property type="entry name" value="TIL_dom"/>
</dbReference>
<dbReference type="InterPro" id="IPR000421">
    <property type="entry name" value="FA58C"/>
</dbReference>
<feature type="compositionally biased region" description="Polar residues" evidence="5">
    <location>
        <begin position="1493"/>
        <end position="1506"/>
    </location>
</feature>
<feature type="region of interest" description="Disordered" evidence="5">
    <location>
        <begin position="1761"/>
        <end position="1976"/>
    </location>
</feature>
<keyword evidence="2 4" id="KW-1015">Disulfide bond</keyword>
<dbReference type="InterPro" id="IPR006207">
    <property type="entry name" value="Cys_knot_C"/>
</dbReference>
<dbReference type="Pfam" id="PF00094">
    <property type="entry name" value="VWD"/>
    <property type="match status" value="3"/>
</dbReference>
<feature type="disulfide bond" evidence="4">
    <location>
        <begin position="3257"/>
        <end position="3309"/>
    </location>
</feature>
<evidence type="ECO:0000256" key="2">
    <source>
        <dbReference type="ARBA" id="ARBA00023157"/>
    </source>
</evidence>
<feature type="compositionally biased region" description="Low complexity" evidence="5">
    <location>
        <begin position="1511"/>
        <end position="1597"/>
    </location>
</feature>
<organism evidence="11 12">
    <name type="scientific">Clytia hemisphaerica</name>
    <dbReference type="NCBI Taxonomy" id="252671"/>
    <lineage>
        <taxon>Eukaryota</taxon>
        <taxon>Metazoa</taxon>
        <taxon>Cnidaria</taxon>
        <taxon>Hydrozoa</taxon>
        <taxon>Hydroidolina</taxon>
        <taxon>Leptothecata</taxon>
        <taxon>Obeliida</taxon>
        <taxon>Clytiidae</taxon>
        <taxon>Clytia</taxon>
    </lineage>
</organism>
<feature type="compositionally biased region" description="Polar residues" evidence="5">
    <location>
        <begin position="3007"/>
        <end position="3020"/>
    </location>
</feature>
<evidence type="ECO:0000256" key="5">
    <source>
        <dbReference type="SAM" id="MobiDB-lite"/>
    </source>
</evidence>
<evidence type="ECO:0000313" key="12">
    <source>
        <dbReference type="Proteomes" id="UP000594262"/>
    </source>
</evidence>
<dbReference type="Proteomes" id="UP000594262">
    <property type="component" value="Unplaced"/>
</dbReference>
<dbReference type="EnsemblMetazoa" id="CLYHEMT015456.7">
    <property type="protein sequence ID" value="CLYHEMP015456.7"/>
    <property type="gene ID" value="CLYHEMG015456"/>
</dbReference>
<sequence length="3360" mass="361928">MKTITALLFLLAAQANAQTEINLRREQNMCSVWGSGHYQTFDGTTFNYPGQCTYALAIDCRPGKDDFAVHIENGVNCTAGKSCSRAVVVYLNDIPHRISFDSTFTKDGKKVTLPYADQDVAVSRHAGYTYLDAWNGKLLVKYDGNNGVYVQVGDEFHNGAVCGLCGNNNGPTDDFLKPGGQQAKNPTEYGNSWAKPIFGQTCKQVIGEVDYCNGTKDLVRLLSETKCKELKRSEVFTKCRQMVNPEPYYKACVQEACKCQGDHKCTCGAFEQYSRECLRHGITANWRSEDQCPVQCTDGKVFMECGPSCSAECGQKGVISNCKTGCIDGCHCPKGTVLSKGVCIPETQCPCLHNGNSYNHGVTVKMPGGCKNCTCNGGEWDCNNMECDGTASLYGNGHYNTFDGKSFSYRNTCPSILVSHRGKAPFSVITDRQSCASKTCYMTIIIVYKTNQIKLSTELGKFLASVNDLGTKLPIVSNKGFRVEAVSSMIRIETTEGLRVTWDGKSRVNIKIPPSFKNQVSGLLGNFNGKTIDDFTEVSGDLAHSEIEFGNSWLLPSKCKPLSSTDFSLTPCEANHQNAQVAETKCDILNSGPFKKCHAMVDTVKYFDNCKQDVCGCGNHGSECFCAVLSAYAAECAMAGVEMKGWRKTSGCEVTCPVGQSYQECSSSCTHSCSDVITPDAKCNEDCIEGCACPKGMVKKDDISNVCVAKTACGCQVEDKLIANGGRVQKGCNTCVCREGSLVCTTLKCKSDIVKCKPDMVYTTCLPTCPNTCATKQLGQTCLADKQKCVSGCTCPDGTIEHDGKCITPEQCPCFHDGKTYEENSKMSRGCNDCICKSGKWKCTEDNCPGVCSVFGDPHYKTFDGKIFDYQGRCKHTMVSDTCAGQPSKYKKEQIHVEVNTQACGSQEVTCAKEITAIIHGSTFILKKGDKKAVIKPALEDKPTFKVYDYAGSYVHIVTDHGISLMWDNGTRLYITVQPALAGKLCGLCGNYDGSEANDFVTIQGDTTASATIFGDSWADDDSCPKAKEIEDTCKARPHRLDPSKKECSIIKSDVFKQCHHAVDPSIYYDRCVFDVCGCDQLGDCDCICDAVGAYQKACQDEGIYIGWRKGHSICEKEMCCPTNMTYQIKGQACPPTCQYPKGDPNCPTKFVEGCQCPVGMVQKVDRPNGNVFCVPPSECVYCEMNGHRYIDGERVPHKPGTAEGDETEITNPDCQECVCNKGKVVCKEIPGCTSTTVAPSTTTITTISSTTQPQSTTESPTTESSTTPSQSTTESSTTPSQSTTEASTTKSQTTKASTTKSQTTAKSSTTQPQTTEEASTTPSKTESSTTPSQSTTEASTTKSQTTTEASTTKSQTTKASTTKSQTTESSTTKSQTTAKSSTTQPQTTEEASTTPSKTESSTTPSQSTTEASTTKSQTTENWSTTPSQTTESSTTKSQSTTEASTTPSQTTTEAPITQPQSTTEASTTSSKSTTESSTTSKATEVSTKPKETGTTVIATQSTEGLTTREPFTPETTSTRGTFPTFPTFPPMTTKSSTTKSSTTSSRSTTEALTTPSQSTESQTTEASTTPSQTTESQTTEQSTTVSPTTVSPTTAPICDCKNPLPVGVSNEMIPDSQMKTNSIRSPEPGPANTGPAQARLNNRQSIHGSGAWEPKDKEAHLDIIFNKMEDVREIRTQGSPRDERFARRYFVFYSLDGESFENEPLQSDDGYYIFEGNNDNNGIKVNKLNIKAKAIRIVPANDESIGEPKVAMRVELYVCPPCSTTPAPPVTTTQSTTTVRKSTNIYTEPTQSTEPQVKETTTQQSTTEAVTTKSQSTAEASTTPSQSTESPTTQSQTTAEASTTQASTTQSKSTTEASTTKLQSTTEASTTQSKSTTEASTTKSQSTTEASTTKSQSTTEASTTQSKSTIELSTTESQTTEQSTTVSPTTAPICDCKNLLPVGVSNKRIPDSQMKTNSIRSPEPGPTNTGPAQGRLNNVQSIHGSGAWEPKDKEAHLDIIFNKMEDVREIRTQGSPRDERFARRYFVFYSLDGENFELEPLQSPEGSYIFEGNNDNNGIKVNKLNIKAKAIRIVPANDESIGEPQVAMRVELYVCPPCSTTPAPPVTTTQSTTTVRISTNIYTEPPLTTEPQVKETTTEQSTTESSTTESQTTESSTTESPTTKSSTTQSQTTPEASTIPSQSTTEASTTEAATTQSQTTPETSTTQSTIPTTVTTPIVTTSPQCPSMQVYSTNCTSEYHCDSREMCQPVQYAGCCCPNGGYKIGDMCVPQKNECPCVNNGIVKAPGETWKPNDHEFCRCNGDTQECVPTCPESLKCKPYEKKIFTGPSEDGECCKCVPSCQYCKIGSHKYVPIGEKWSISRDENSCVEGQCLLDEDGECAILEKDQIICEKPCPKDMKRSTNGTCCDCEPTTQVSTTPSTTEASTTIESSTTKSQSTTESSTTQSQSTTEAATTPSQTTESSTTPSQTTGSSTTQSQTTTKLSTTQSQTTTKSSTTQSQTTTESPTTKSSTTRSQTTESSTTQSQSTTESPTTKSSTTQSQTTEAATTPLQTTESSTTQSQTTEASTTKSSTVESKSTTESSTTESPTTPSQTTKSLTTSSQTTESQTTESSTTKSSTMLPTTPTCDCKNLLPVGVSDGRIPDSQMKSNSVRVTSPGPFNTGPAQARLNNKLTSSGSGAWEPKDKEAHLDIIFNKMEDVREIRTQGSPRINRFAKRFFVFYSLDGENFEQEPLPSPDGSPIFEGNTDNNGIKVNKLNIKAKAIRIVPANDESIGEPKVAMRVEFYVCPPCFTTPLPPVTTPQSTTTVGKSTNIYTEPPQSTEPQVGETTTKASTTQSQSTKESSTTPSQSTKASTTQSQTTAEASTTQSQTTEASTTEDLTTKSSTTKSSTTQSQSTTEASTTPSQTTEASTTQSQTTEASTTKSQTTEASTTQSQTTAEFSTTEASTTKSKTTKSSTTSSQTTKSQTTESSTTKSSTMSPTTPTCDCKNLLPVGVSDGRIPDSQMKSNSIKVSNPGQVYTGPAEARLNNKLTSSGSGAWEPKDKEAHLDIIFNKMEDVREIRTQGSPRHNRFATRYFVFYSLNGVNFEQEPLISADGSPVFEGNTNNNGIKVNKLNIKAKAIRIVPGNDESIGEPLVAMRVEFYVCPPCSTTPAPPVTTRQSSTTQSQTTEESSTTPSQTTTESSTTQSQTTSEGSTTPSKTTTESQSTTESPTEGSTTPKPKECTVKETKIKIKHQECISKEEITVASCSGSCQSSATFSAEPPFFSQDCTCCKPTEFIDVQVPMTCMRTRPTSMIIKKIAKCICSRCDSEAVIPTQHPTQGDAINPDDISNEPVVSKARRKRSITERLYDMVFGQ</sequence>
<dbReference type="InterPro" id="IPR014853">
    <property type="entry name" value="VWF/SSPO/ZAN-like_Cys-rich_dom"/>
</dbReference>
<feature type="compositionally biased region" description="Low complexity" evidence="5">
    <location>
        <begin position="2103"/>
        <end position="2115"/>
    </location>
</feature>
<dbReference type="InterPro" id="IPR050780">
    <property type="entry name" value="Mucin_vWF_Thrombospondin_sf"/>
</dbReference>
<feature type="domain" description="F5/8 type C" evidence="8">
    <location>
        <begin position="2990"/>
        <end position="3149"/>
    </location>
</feature>
<dbReference type="SMART" id="SM00214">
    <property type="entry name" value="VWC"/>
    <property type="match status" value="2"/>
</dbReference>